<dbReference type="Pfam" id="PF02823">
    <property type="entry name" value="ATP-synt_DE_N"/>
    <property type="match status" value="1"/>
</dbReference>
<dbReference type="Gene3D" id="2.60.15.10">
    <property type="entry name" value="F0F1 ATP synthase delta/epsilon subunit, N-terminal"/>
    <property type="match status" value="1"/>
</dbReference>
<dbReference type="EMBL" id="BMLT01000005">
    <property type="protein sequence ID" value="GGO81594.1"/>
    <property type="molecule type" value="Genomic_DNA"/>
</dbReference>
<keyword evidence="1" id="KW-0066">ATP synthesis</keyword>
<gene>
    <name evidence="4" type="ORF">GCM10011348_20940</name>
</gene>
<evidence type="ECO:0000256" key="2">
    <source>
        <dbReference type="SAM" id="Coils"/>
    </source>
</evidence>
<reference evidence="4 5" key="1">
    <citation type="journal article" date="2014" name="Int. J. Syst. Evol. Microbiol.">
        <title>Complete genome sequence of Corynebacterium casei LMG S-19264T (=DSM 44701T), isolated from a smear-ripened cheese.</title>
        <authorList>
            <consortium name="US DOE Joint Genome Institute (JGI-PGF)"/>
            <person name="Walter F."/>
            <person name="Albersmeier A."/>
            <person name="Kalinowski J."/>
            <person name="Ruckert C."/>
        </authorList>
    </citation>
    <scope>NUCLEOTIDE SEQUENCE [LARGE SCALE GENOMIC DNA]</scope>
    <source>
        <strain evidence="4 5">CGMCC 1.7286</strain>
    </source>
</reference>
<dbReference type="InterPro" id="IPR036771">
    <property type="entry name" value="ATPsynth_dsu/esu_N"/>
</dbReference>
<dbReference type="GO" id="GO:0015986">
    <property type="term" value="P:proton motive force-driven ATP synthesis"/>
    <property type="evidence" value="ECO:0007669"/>
    <property type="project" value="InterPro"/>
</dbReference>
<keyword evidence="5" id="KW-1185">Reference proteome</keyword>
<feature type="domain" description="ATP synthase F1 complex delta/epsilon subunit N-terminal" evidence="3">
    <location>
        <begin position="5"/>
        <end position="81"/>
    </location>
</feature>
<keyword evidence="1" id="KW-0139">CF(1)</keyword>
<dbReference type="SUPFAM" id="SSF51344">
    <property type="entry name" value="Epsilon subunit of F1F0-ATP synthase N-terminal domain"/>
    <property type="match status" value="1"/>
</dbReference>
<evidence type="ECO:0000313" key="5">
    <source>
        <dbReference type="Proteomes" id="UP000599578"/>
    </source>
</evidence>
<feature type="coiled-coil region" evidence="2">
    <location>
        <begin position="93"/>
        <end position="120"/>
    </location>
</feature>
<keyword evidence="2" id="KW-0175">Coiled coil</keyword>
<accession>A0A917ZGH0</accession>
<evidence type="ECO:0000259" key="3">
    <source>
        <dbReference type="Pfam" id="PF02823"/>
    </source>
</evidence>
<organism evidence="4 5">
    <name type="scientific">Marinobacterium nitratireducens</name>
    <dbReference type="NCBI Taxonomy" id="518897"/>
    <lineage>
        <taxon>Bacteria</taxon>
        <taxon>Pseudomonadati</taxon>
        <taxon>Pseudomonadota</taxon>
        <taxon>Gammaproteobacteria</taxon>
        <taxon>Oceanospirillales</taxon>
        <taxon>Oceanospirillaceae</taxon>
        <taxon>Marinobacterium</taxon>
    </lineage>
</organism>
<dbReference type="AlphaFoldDB" id="A0A917ZGH0"/>
<protein>
    <recommendedName>
        <fullName evidence="3">ATP synthase F1 complex delta/epsilon subunit N-terminal domain-containing protein</fullName>
    </recommendedName>
</protein>
<comment type="caution">
    <text evidence="4">The sequence shown here is derived from an EMBL/GenBank/DDBJ whole genome shotgun (WGS) entry which is preliminary data.</text>
</comment>
<dbReference type="InterPro" id="IPR020546">
    <property type="entry name" value="ATP_synth_F1_dsu/esu_N"/>
</dbReference>
<evidence type="ECO:0000313" key="4">
    <source>
        <dbReference type="EMBL" id="GGO81594.1"/>
    </source>
</evidence>
<dbReference type="RefSeq" id="WP_188860549.1">
    <property type="nucleotide sequence ID" value="NZ_BMLT01000005.1"/>
</dbReference>
<name>A0A917ZGH0_9GAMM</name>
<evidence type="ECO:0000256" key="1">
    <source>
        <dbReference type="ARBA" id="ARBA00023196"/>
    </source>
</evidence>
<sequence length="140" mass="15891">MSGFTLHLCASDRQARVDGVTSFVGEDASGSFGVLAGRARLITPLLFGLAWFRRGDAPWQYLALPGGLLHFADNELHIYTRRYLLDQDYERISEQLQRQLLSEEDKLQSMKQSLQRMENEVIRRLTELGQDQASRLYGGG</sequence>
<proteinExistence type="predicted"/>
<dbReference type="GO" id="GO:0045259">
    <property type="term" value="C:proton-transporting ATP synthase complex"/>
    <property type="evidence" value="ECO:0007669"/>
    <property type="project" value="UniProtKB-KW"/>
</dbReference>
<dbReference type="Proteomes" id="UP000599578">
    <property type="component" value="Unassembled WGS sequence"/>
</dbReference>